<feature type="transmembrane region" description="Helical" evidence="12">
    <location>
        <begin position="1064"/>
        <end position="1083"/>
    </location>
</feature>
<feature type="region of interest" description="Disordered" evidence="11">
    <location>
        <begin position="1290"/>
        <end position="1319"/>
    </location>
</feature>
<comment type="subcellular location">
    <subcellularLocation>
        <location evidence="1">Membrane</location>
        <topology evidence="1">Single-pass membrane protein</topology>
    </subcellularLocation>
</comment>
<evidence type="ECO:0000259" key="14">
    <source>
        <dbReference type="PROSITE" id="PS50011"/>
    </source>
</evidence>
<dbReference type="InterPro" id="IPR008271">
    <property type="entry name" value="Ser/Thr_kinase_AS"/>
</dbReference>
<keyword evidence="3 12" id="KW-0812">Transmembrane</keyword>
<dbReference type="InterPro" id="IPR001245">
    <property type="entry name" value="Ser-Thr/Tyr_kinase_cat_dom"/>
</dbReference>
<keyword evidence="5 12" id="KW-1133">Transmembrane helix</keyword>
<dbReference type="Pfam" id="PF00954">
    <property type="entry name" value="S_locus_glycop"/>
    <property type="match status" value="3"/>
</dbReference>
<feature type="compositionally biased region" description="Basic and acidic residues" evidence="11">
    <location>
        <begin position="1306"/>
        <end position="1315"/>
    </location>
</feature>
<evidence type="ECO:0000256" key="9">
    <source>
        <dbReference type="ARBA" id="ARBA00047899"/>
    </source>
</evidence>
<dbReference type="SMART" id="SM00181">
    <property type="entry name" value="EGF"/>
    <property type="match status" value="3"/>
</dbReference>
<dbReference type="SUPFAM" id="SSF56112">
    <property type="entry name" value="Protein kinase-like (PK-like)"/>
    <property type="match status" value="3"/>
</dbReference>
<evidence type="ECO:0000256" key="6">
    <source>
        <dbReference type="ARBA" id="ARBA00023136"/>
    </source>
</evidence>
<evidence type="ECO:0000313" key="17">
    <source>
        <dbReference type="EMBL" id="WJZ97533.1"/>
    </source>
</evidence>
<evidence type="ECO:0000313" key="18">
    <source>
        <dbReference type="Proteomes" id="UP001227230"/>
    </source>
</evidence>
<dbReference type="EC" id="2.7.11.1" evidence="2"/>
<dbReference type="SUPFAM" id="SSF51110">
    <property type="entry name" value="alpha-D-mannose-specific plant lectins"/>
    <property type="match status" value="3"/>
</dbReference>
<dbReference type="PROSITE" id="PS50011">
    <property type="entry name" value="PROTEIN_KINASE_DOM"/>
    <property type="match status" value="1"/>
</dbReference>
<feature type="domain" description="Apple" evidence="16">
    <location>
        <begin position="344"/>
        <end position="428"/>
    </location>
</feature>
<keyword evidence="4 13" id="KW-0732">Signal</keyword>
<keyword evidence="8" id="KW-0325">Glycoprotein</keyword>
<dbReference type="CDD" id="cd01098">
    <property type="entry name" value="PAN_AP_plant"/>
    <property type="match status" value="3"/>
</dbReference>
<evidence type="ECO:0000256" key="5">
    <source>
        <dbReference type="ARBA" id="ARBA00022989"/>
    </source>
</evidence>
<name>A0ABY9CQQ9_VITVI</name>
<evidence type="ECO:0000256" key="11">
    <source>
        <dbReference type="SAM" id="MobiDB-lite"/>
    </source>
</evidence>
<evidence type="ECO:0000256" key="3">
    <source>
        <dbReference type="ARBA" id="ARBA00022692"/>
    </source>
</evidence>
<dbReference type="CDD" id="cd00028">
    <property type="entry name" value="B_lectin"/>
    <property type="match status" value="3"/>
</dbReference>
<dbReference type="SMART" id="SM00108">
    <property type="entry name" value="B_lectin"/>
    <property type="match status" value="3"/>
</dbReference>
<dbReference type="SMART" id="SM00473">
    <property type="entry name" value="PAN_AP"/>
    <property type="match status" value="3"/>
</dbReference>
<accession>A0ABY9CQQ9</accession>
<protein>
    <recommendedName>
        <fullName evidence="2">non-specific serine/threonine protein kinase</fullName>
        <ecNumber evidence="2">2.7.11.1</ecNumber>
    </recommendedName>
</protein>
<feature type="transmembrane region" description="Helical" evidence="12">
    <location>
        <begin position="1775"/>
        <end position="1796"/>
    </location>
</feature>
<dbReference type="PROSITE" id="PS00108">
    <property type="entry name" value="PROTEIN_KINASE_ST"/>
    <property type="match status" value="1"/>
</dbReference>
<comment type="catalytic activity">
    <reaction evidence="9">
        <text>L-threonyl-[protein] + ATP = O-phospho-L-threonyl-[protein] + ADP + H(+)</text>
        <dbReference type="Rhea" id="RHEA:46608"/>
        <dbReference type="Rhea" id="RHEA-COMP:11060"/>
        <dbReference type="Rhea" id="RHEA-COMP:11605"/>
        <dbReference type="ChEBI" id="CHEBI:15378"/>
        <dbReference type="ChEBI" id="CHEBI:30013"/>
        <dbReference type="ChEBI" id="CHEBI:30616"/>
        <dbReference type="ChEBI" id="CHEBI:61977"/>
        <dbReference type="ChEBI" id="CHEBI:456216"/>
        <dbReference type="EC" id="2.7.11.1"/>
    </reaction>
</comment>
<reference evidence="17 18" key="1">
    <citation type="journal article" date="2023" name="Hortic Res">
        <title>The complete reference genome for grapevine (Vitis vinifera L.) genetics and breeding.</title>
        <authorList>
            <person name="Shi X."/>
            <person name="Cao S."/>
            <person name="Wang X."/>
            <person name="Huang S."/>
            <person name="Wang Y."/>
            <person name="Liu Z."/>
            <person name="Liu W."/>
            <person name="Leng X."/>
            <person name="Peng Y."/>
            <person name="Wang N."/>
            <person name="Wang Y."/>
            <person name="Ma Z."/>
            <person name="Xu X."/>
            <person name="Zhang F."/>
            <person name="Xue H."/>
            <person name="Zhong H."/>
            <person name="Wang Y."/>
            <person name="Zhang K."/>
            <person name="Velt A."/>
            <person name="Avia K."/>
            <person name="Holtgrawe D."/>
            <person name="Grimplet J."/>
            <person name="Matus J.T."/>
            <person name="Ware D."/>
            <person name="Wu X."/>
            <person name="Wang H."/>
            <person name="Liu C."/>
            <person name="Fang Y."/>
            <person name="Rustenholz C."/>
            <person name="Cheng Z."/>
            <person name="Xiao H."/>
            <person name="Zhou Y."/>
        </authorList>
    </citation>
    <scope>NUCLEOTIDE SEQUENCE [LARGE SCALE GENOMIC DNA]</scope>
    <source>
        <strain evidence="18">cv. Pinot noir / PN40024</strain>
        <tissue evidence="17">Leaf</tissue>
    </source>
</reference>
<dbReference type="Gene3D" id="1.10.510.10">
    <property type="entry name" value="Transferase(Phosphotransferase) domain 1"/>
    <property type="match status" value="1"/>
</dbReference>
<dbReference type="InterPro" id="IPR000742">
    <property type="entry name" value="EGF"/>
</dbReference>
<dbReference type="Pfam" id="PF07714">
    <property type="entry name" value="PK_Tyr_Ser-Thr"/>
    <property type="match status" value="2"/>
</dbReference>
<dbReference type="Gene3D" id="3.30.200.20">
    <property type="entry name" value="Phosphorylase Kinase, domain 1"/>
    <property type="match status" value="3"/>
</dbReference>
<dbReference type="Pfam" id="PF01453">
    <property type="entry name" value="B_lectin"/>
    <property type="match status" value="3"/>
</dbReference>
<keyword evidence="6 12" id="KW-0472">Membrane</keyword>
<evidence type="ECO:0000259" key="15">
    <source>
        <dbReference type="PROSITE" id="PS50927"/>
    </source>
</evidence>
<dbReference type="EMBL" id="CP126657">
    <property type="protein sequence ID" value="WJZ97533.1"/>
    <property type="molecule type" value="Genomic_DNA"/>
</dbReference>
<feature type="domain" description="Bulb-type lectin" evidence="15">
    <location>
        <begin position="1366"/>
        <end position="1485"/>
    </location>
</feature>
<feature type="domain" description="Bulb-type lectin" evidence="15">
    <location>
        <begin position="33"/>
        <end position="152"/>
    </location>
</feature>
<dbReference type="PANTHER" id="PTHR32444:SF238">
    <property type="entry name" value="APPLE DOMAIN-CONTAINING PROTEIN"/>
    <property type="match status" value="1"/>
</dbReference>
<evidence type="ECO:0000256" key="4">
    <source>
        <dbReference type="ARBA" id="ARBA00022729"/>
    </source>
</evidence>
<feature type="domain" description="Bulb-type lectin" evidence="15">
    <location>
        <begin position="653"/>
        <end position="772"/>
    </location>
</feature>
<dbReference type="PROSITE" id="PS50927">
    <property type="entry name" value="BULB_LECTIN"/>
    <property type="match status" value="3"/>
</dbReference>
<dbReference type="InterPro" id="IPR036426">
    <property type="entry name" value="Bulb-type_lectin_dom_sf"/>
</dbReference>
<evidence type="ECO:0000256" key="7">
    <source>
        <dbReference type="ARBA" id="ARBA00023157"/>
    </source>
</evidence>
<dbReference type="SMART" id="SM00220">
    <property type="entry name" value="S_TKc"/>
    <property type="match status" value="1"/>
</dbReference>
<keyword evidence="7" id="KW-1015">Disulfide bond</keyword>
<evidence type="ECO:0000259" key="16">
    <source>
        <dbReference type="PROSITE" id="PS50948"/>
    </source>
</evidence>
<keyword evidence="18" id="KW-1185">Reference proteome</keyword>
<evidence type="ECO:0000256" key="8">
    <source>
        <dbReference type="ARBA" id="ARBA00023180"/>
    </source>
</evidence>
<dbReference type="CDD" id="cd14066">
    <property type="entry name" value="STKc_IRAK"/>
    <property type="match status" value="1"/>
</dbReference>
<dbReference type="PROSITE" id="PS50948">
    <property type="entry name" value="PAN"/>
    <property type="match status" value="3"/>
</dbReference>
<dbReference type="Proteomes" id="UP001227230">
    <property type="component" value="Chromosome 10"/>
</dbReference>
<sequence length="2170" mass="244847">MASMKFSTRRWSVILVFLLISSGFHLEFADAFTDTISQGQSITTSQTIISAGGEFELGFFSPGNSTKYYVGIWYKKISEPTIVWVANRDYPFTNPSVVLTVRTDGNLEVWEGKISYRVTNISSNRKTSATLLDSGNLVLRNDNSSIWQSFDHPSDTFLPGMKLGYDRRAGKTWSLVSWKSTEDPSPGVFSMKYDPKGSGQIFILQGSTMYWASGTWDRDGQAFSLIREMRSNDVFNFSYSFSKEESYINYSIYNSSIISRFVLDVSGQIKQMSWLEASHQWHMFWFQPKTQCEVYAYCGPFGICHDHAVDRFCECLPGFEPGFPNNWNLNDTSGGCVRKADLQCGNSTHPNGERDQFHRVSNVRLPDYPLTLPTSGVMQCESDCLNNCSCSAYSYYMEKCTVWGGDLLNLQQLSDDNSNGQDFYLKLAASELSGKVSSSKWKVWLIVTLAISVTSAFVIWGIRRRLRRKGENLLLFDLSNSSVDTNYELSEANKLWRGEKKEVDLPMFSFVSVSAATNNFSIENKLGEGGFGPVYKCMGGSKTLRERKAAEPAGENQDSCDDECKGKEWKKRDKMKYQGKLGMSFRDENEDGRDLRKPFLHTGNWYRKGSRQSNMMRSSQAFTDTILQGQSLTTSQTIISTAGFHLEFADAFTDTISQGQSITTSQTIISAGGEFELGFFSPGNSTKYYVGIWYKKVSEPTIVWVANRDYSFTDPSVVLTVRTDGNLEVWEGKISYRLTSISSNSKTSATLLDSGNLVLRNNNSRILWQSFDYPSHTFLPGMKLGYDKRAGKTWSLVSWKSTEDPSPGVFSMKYDPKGSGQIFILQGSTMYWASGTWDRDGQAFSLIREMRSNDVFNFSYSFSKEQTYINYSIYNSSKICRFVLDVSGQIKQMSWLEASHQWHMFWFQPKKQCEVYAYCGPFGICHDHAVDRFCECLPGLEPGFPNNWNLNDTSGGCVRKADLQCGNSTHDNGERDQFHRVSNVRLPDYPLTLPTSGAMQCESDCLNNCSCSAYSYYMEKCTVWGGDLLNLQQLSDDNSNGQDFYLKLAASELSGKVSSSKWKVWLIVTLAISVTSAFVIWGIQRRLRRKGENLLLFDLSNSSVDTNYELSEANKLWRGEKKEVDLPMFSFVSVSAATNNFSIENKLGEGGFGPVYKGKSQKGYEVALKRLSKRSGQGWEELKNEAMLIAKLQHKNLVKLFGCCIEQDEKILIYEYMPNKSLDFFLFGFRGQELMDPVLEETLPRHILLKYINIGLLCVQESANDRPTMSDVVSMLGNESCMGGSKTLRERKAADPAGENQDSCDDECKGKEWKKGKNGRCSSIATTQGCRIFLEDILKGKSVERRFRLTSGWATGFHLEFADAFTDTISQGQSITTSQTIISAGGEFELGFFSPGNSTKYYVGIWYKKVSEPTIVWVANRDYSFTDPSVVLTVRTDGNLEVWEGKISYRVTSISSNSKTSATLLDSGNLVLRNNNSSILWQSFDYPSDTFLPGMKLGYDKRAGKTWSLVSWKSTEDPSPGVFSMKYDPKGSGQIFILQGSTMYWASGTWDRDGQAFSLISEMRLNEVFNFSYSFSKEESYINYSIYNSSKICRFVLDVSGQIKQMSWLEASHQWHMFWFQPKTQCEVYAYCGPFGICHDHAVDRFCECLPGFEPGFPNNWNLNDTSGGCVRKADLQCGNSTHDNGERDQFYRVSNVRLPDYPLTLPTSGAMQCESDCLNNCSCSAYSYYMEKCTVWGGDLLNLQQLSDDNSNGQDFYLKLAASELSGKVSSSKWKVWLIVTLAISVTSAFVIWGIRRRLRRKGENLLLFDLSNSSVDTNYELSETSKLWSGEKKEVDLPMFSFASVSAATNNFSIENKLGEGGFGPVYKGKSQKGYEVAVKRLSKRSGQGWEELKNEVMLIAKLQHKNLVKLFGYCIEKDEKILIYEYMPNKSLDFFLFDPTKHGILNWKTRVHIIKGVAQGLLYLHQYSRLRIIHRDLKASNILLDKDMNPQISDFGMARIFGGNESKATNHIVGTYGYMSPEYALEGLFSTKSDVFSFGVLLLEILSGKKNTGFYQTDSLNLLGYAWDLWKDSRGQELMDPGLEETLPTHILLRYINIGLLCVQESADDRPTMSDVVSMLGNESVRLPSPKQPAFSNLRSGVEPHISQNKPKICSLNGVTLSVMEAR</sequence>
<evidence type="ECO:0000256" key="1">
    <source>
        <dbReference type="ARBA" id="ARBA00004167"/>
    </source>
</evidence>
<evidence type="ECO:0000256" key="2">
    <source>
        <dbReference type="ARBA" id="ARBA00012513"/>
    </source>
</evidence>
<dbReference type="InterPro" id="IPR003609">
    <property type="entry name" value="Pan_app"/>
</dbReference>
<feature type="domain" description="Apple" evidence="16">
    <location>
        <begin position="965"/>
        <end position="1049"/>
    </location>
</feature>
<feature type="chain" id="PRO_5047234918" description="non-specific serine/threonine protein kinase" evidence="13">
    <location>
        <begin position="30"/>
        <end position="2170"/>
    </location>
</feature>
<feature type="signal peptide" evidence="13">
    <location>
        <begin position="1"/>
        <end position="29"/>
    </location>
</feature>
<dbReference type="InterPro" id="IPR021820">
    <property type="entry name" value="S-locus_recpt_kinase_C"/>
</dbReference>
<dbReference type="InterPro" id="IPR000719">
    <property type="entry name" value="Prot_kinase_dom"/>
</dbReference>
<dbReference type="InterPro" id="IPR011009">
    <property type="entry name" value="Kinase-like_dom_sf"/>
</dbReference>
<dbReference type="InterPro" id="IPR000858">
    <property type="entry name" value="S_locus_glycoprot_dom"/>
</dbReference>
<dbReference type="PANTHER" id="PTHR32444">
    <property type="entry name" value="BULB-TYPE LECTIN DOMAIN-CONTAINING PROTEIN"/>
    <property type="match status" value="1"/>
</dbReference>
<feature type="domain" description="Apple" evidence="16">
    <location>
        <begin position="1678"/>
        <end position="1762"/>
    </location>
</feature>
<feature type="transmembrane region" description="Helical" evidence="12">
    <location>
        <begin position="441"/>
        <end position="462"/>
    </location>
</feature>
<gene>
    <name evidence="17" type="ORF">VitviT2T_016130</name>
</gene>
<evidence type="ECO:0000256" key="10">
    <source>
        <dbReference type="ARBA" id="ARBA00048679"/>
    </source>
</evidence>
<evidence type="ECO:0000256" key="13">
    <source>
        <dbReference type="SAM" id="SignalP"/>
    </source>
</evidence>
<feature type="domain" description="Protein kinase" evidence="14">
    <location>
        <begin position="1854"/>
        <end position="2138"/>
    </location>
</feature>
<dbReference type="Pfam" id="PF08276">
    <property type="entry name" value="PAN_2"/>
    <property type="match status" value="3"/>
</dbReference>
<dbReference type="Pfam" id="PF11883">
    <property type="entry name" value="DUF3403"/>
    <property type="match status" value="1"/>
</dbReference>
<proteinExistence type="predicted"/>
<comment type="catalytic activity">
    <reaction evidence="10">
        <text>L-seryl-[protein] + ATP = O-phospho-L-seryl-[protein] + ADP + H(+)</text>
        <dbReference type="Rhea" id="RHEA:17989"/>
        <dbReference type="Rhea" id="RHEA-COMP:9863"/>
        <dbReference type="Rhea" id="RHEA-COMP:11604"/>
        <dbReference type="ChEBI" id="CHEBI:15378"/>
        <dbReference type="ChEBI" id="CHEBI:29999"/>
        <dbReference type="ChEBI" id="CHEBI:30616"/>
        <dbReference type="ChEBI" id="CHEBI:83421"/>
        <dbReference type="ChEBI" id="CHEBI:456216"/>
        <dbReference type="EC" id="2.7.11.1"/>
    </reaction>
</comment>
<organism evidence="17 18">
    <name type="scientific">Vitis vinifera</name>
    <name type="common">Grape</name>
    <dbReference type="NCBI Taxonomy" id="29760"/>
    <lineage>
        <taxon>Eukaryota</taxon>
        <taxon>Viridiplantae</taxon>
        <taxon>Streptophyta</taxon>
        <taxon>Embryophyta</taxon>
        <taxon>Tracheophyta</taxon>
        <taxon>Spermatophyta</taxon>
        <taxon>Magnoliopsida</taxon>
        <taxon>eudicotyledons</taxon>
        <taxon>Gunneridae</taxon>
        <taxon>Pentapetalae</taxon>
        <taxon>rosids</taxon>
        <taxon>Vitales</taxon>
        <taxon>Vitaceae</taxon>
        <taxon>Viteae</taxon>
        <taxon>Vitis</taxon>
    </lineage>
</organism>
<dbReference type="Gene3D" id="2.90.10.10">
    <property type="entry name" value="Bulb-type lectin domain"/>
    <property type="match status" value="3"/>
</dbReference>
<evidence type="ECO:0000256" key="12">
    <source>
        <dbReference type="SAM" id="Phobius"/>
    </source>
</evidence>
<dbReference type="InterPro" id="IPR001480">
    <property type="entry name" value="Bulb-type_lectin_dom"/>
</dbReference>